<dbReference type="InterPro" id="IPR013087">
    <property type="entry name" value="Znf_C2H2_type"/>
</dbReference>
<keyword evidence="2 5" id="KW-0863">Zinc-finger</keyword>
<comment type="similarity">
    <text evidence="4">Belongs to the ZNF277 family.</text>
</comment>
<dbReference type="Gene3D" id="3.30.160.60">
    <property type="entry name" value="Classic Zinc Finger"/>
    <property type="match status" value="1"/>
</dbReference>
<dbReference type="SMART" id="SM00355">
    <property type="entry name" value="ZnF_C2H2"/>
    <property type="match status" value="4"/>
</dbReference>
<dbReference type="PROSITE" id="PS00028">
    <property type="entry name" value="ZINC_FINGER_C2H2_1"/>
    <property type="match status" value="1"/>
</dbReference>
<keyword evidence="1" id="KW-0479">Metal-binding</keyword>
<gene>
    <name evidence="7" type="ORF">NQ318_015137</name>
</gene>
<dbReference type="Proteomes" id="UP001162162">
    <property type="component" value="Unassembled WGS sequence"/>
</dbReference>
<evidence type="ECO:0000256" key="5">
    <source>
        <dbReference type="PROSITE-ProRule" id="PRU00042"/>
    </source>
</evidence>
<dbReference type="AlphaFoldDB" id="A0AAV8YYG8"/>
<dbReference type="EMBL" id="JAPWTK010000031">
    <property type="protein sequence ID" value="KAJ8956399.1"/>
    <property type="molecule type" value="Genomic_DNA"/>
</dbReference>
<reference evidence="7" key="1">
    <citation type="journal article" date="2023" name="Insect Mol. Biol.">
        <title>Genome sequencing provides insights into the evolution of gene families encoding plant cell wall-degrading enzymes in longhorned beetles.</title>
        <authorList>
            <person name="Shin N.R."/>
            <person name="Okamura Y."/>
            <person name="Kirsch R."/>
            <person name="Pauchet Y."/>
        </authorList>
    </citation>
    <scope>NUCLEOTIDE SEQUENCE</scope>
    <source>
        <strain evidence="7">AMC_N1</strain>
    </source>
</reference>
<dbReference type="PROSITE" id="PS50157">
    <property type="entry name" value="ZINC_FINGER_C2H2_2"/>
    <property type="match status" value="1"/>
</dbReference>
<dbReference type="InterPro" id="IPR040048">
    <property type="entry name" value="ZNF277"/>
</dbReference>
<evidence type="ECO:0000256" key="4">
    <source>
        <dbReference type="ARBA" id="ARBA00034119"/>
    </source>
</evidence>
<evidence type="ECO:0000313" key="8">
    <source>
        <dbReference type="Proteomes" id="UP001162162"/>
    </source>
</evidence>
<evidence type="ECO:0000313" key="7">
    <source>
        <dbReference type="EMBL" id="KAJ8956399.1"/>
    </source>
</evidence>
<evidence type="ECO:0000256" key="3">
    <source>
        <dbReference type="ARBA" id="ARBA00022833"/>
    </source>
</evidence>
<dbReference type="GO" id="GO:0008270">
    <property type="term" value="F:zinc ion binding"/>
    <property type="evidence" value="ECO:0007669"/>
    <property type="project" value="UniProtKB-KW"/>
</dbReference>
<name>A0AAV8YYG8_9CUCU</name>
<organism evidence="7 8">
    <name type="scientific">Aromia moschata</name>
    <dbReference type="NCBI Taxonomy" id="1265417"/>
    <lineage>
        <taxon>Eukaryota</taxon>
        <taxon>Metazoa</taxon>
        <taxon>Ecdysozoa</taxon>
        <taxon>Arthropoda</taxon>
        <taxon>Hexapoda</taxon>
        <taxon>Insecta</taxon>
        <taxon>Pterygota</taxon>
        <taxon>Neoptera</taxon>
        <taxon>Endopterygota</taxon>
        <taxon>Coleoptera</taxon>
        <taxon>Polyphaga</taxon>
        <taxon>Cucujiformia</taxon>
        <taxon>Chrysomeloidea</taxon>
        <taxon>Cerambycidae</taxon>
        <taxon>Cerambycinae</taxon>
        <taxon>Callichromatini</taxon>
        <taxon>Aromia</taxon>
    </lineage>
</organism>
<keyword evidence="8" id="KW-1185">Reference proteome</keyword>
<accession>A0AAV8YYG8</accession>
<proteinExistence type="inferred from homology"/>
<evidence type="ECO:0000256" key="1">
    <source>
        <dbReference type="ARBA" id="ARBA00022723"/>
    </source>
</evidence>
<evidence type="ECO:0000256" key="2">
    <source>
        <dbReference type="ARBA" id="ARBA00022771"/>
    </source>
</evidence>
<sequence>MAERLTESSNGRFGPFSFEETNKNNFLKNVETKCLLCEDIFNLNLSLPLFLSHIFDVHNVVIEEVCPILAKPFQVFPLEQIVPSIDMDSTGLRYFLLSTLLKEDKELRHKLRLDYVLTVQEYERKDKNYVRPCLFCRLVFEGSRPGYLDHLSTQHNLQLGNPQNLVYIEELVEKIDKKIAELKCLYCEKTFTDRNVLKEHMRKKLHKRINPQNTEYDKYYIVNYLEEDKSWRTIQREDDRYALPRGAFFKPGKVNCLIIFVVDGEANTDEEYSDWNEPEDQITCLFCRAKDVNINLLCLHMEADHDFDFVQSTQALDFYQKIKLVNYVRRQTHDNRCFFCDSQCEDAKRLERHLMEEMHCKMPELSVFDQPEFYFPTYENDAFLYFIDDVEEQ</sequence>
<dbReference type="Pfam" id="PF12756">
    <property type="entry name" value="zf-C2H2_2"/>
    <property type="match status" value="2"/>
</dbReference>
<comment type="caution">
    <text evidence="7">The sequence shown here is derived from an EMBL/GenBank/DDBJ whole genome shotgun (WGS) entry which is preliminary data.</text>
</comment>
<dbReference type="PANTHER" id="PTHR13267:SF3">
    <property type="entry name" value="ZINC FINGER PROTEIN 277"/>
    <property type="match status" value="1"/>
</dbReference>
<evidence type="ECO:0000259" key="6">
    <source>
        <dbReference type="PROSITE" id="PS50157"/>
    </source>
</evidence>
<feature type="domain" description="C2H2-type" evidence="6">
    <location>
        <begin position="182"/>
        <end position="211"/>
    </location>
</feature>
<dbReference type="PANTHER" id="PTHR13267">
    <property type="entry name" value="ZINC FINGER PROTEIN 277"/>
    <property type="match status" value="1"/>
</dbReference>
<dbReference type="InterPro" id="IPR041661">
    <property type="entry name" value="ZN622/Rei1/Reh1_Znf-C2H2"/>
</dbReference>
<keyword evidence="3" id="KW-0862">Zinc</keyword>
<dbReference type="InterPro" id="IPR036236">
    <property type="entry name" value="Znf_C2H2_sf"/>
</dbReference>
<dbReference type="SUPFAM" id="SSF57667">
    <property type="entry name" value="beta-beta-alpha zinc fingers"/>
    <property type="match status" value="2"/>
</dbReference>
<protein>
    <recommendedName>
        <fullName evidence="6">C2H2-type domain-containing protein</fullName>
    </recommendedName>
</protein>